<organism evidence="1 2">
    <name type="scientific">Vibrio tubiashii ATCC 19109</name>
    <dbReference type="NCBI Taxonomy" id="1051646"/>
    <lineage>
        <taxon>Bacteria</taxon>
        <taxon>Pseudomonadati</taxon>
        <taxon>Pseudomonadota</taxon>
        <taxon>Gammaproteobacteria</taxon>
        <taxon>Vibrionales</taxon>
        <taxon>Vibrionaceae</taxon>
        <taxon>Vibrio</taxon>
        <taxon>Vibrio oreintalis group</taxon>
    </lineage>
</organism>
<proteinExistence type="predicted"/>
<dbReference type="Proteomes" id="UP000030071">
    <property type="component" value="Chromosome 1"/>
</dbReference>
<dbReference type="GeneID" id="23444066"/>
<dbReference type="Pfam" id="PF05947">
    <property type="entry name" value="T6SS_TssF"/>
    <property type="match status" value="1"/>
</dbReference>
<dbReference type="KEGG" id="vtu:IX91_04975"/>
<dbReference type="eggNOG" id="COG3519">
    <property type="taxonomic scope" value="Bacteria"/>
</dbReference>
<dbReference type="PANTHER" id="PTHR35370">
    <property type="entry name" value="CYTOPLASMIC PROTEIN-RELATED-RELATED"/>
    <property type="match status" value="1"/>
</dbReference>
<dbReference type="HOGENOM" id="CLU_028593_2_1_6"/>
<dbReference type="PANTHER" id="PTHR35370:SF4">
    <property type="entry name" value="TYPE VI SECRETION SYSTEM BASEPLATE SUBUNIT TSSF"/>
    <property type="match status" value="1"/>
</dbReference>
<accession>A0A0A0SBY1</accession>
<dbReference type="RefSeq" id="WP_004749066.1">
    <property type="nucleotide sequence ID" value="NZ_CP009354.1"/>
</dbReference>
<dbReference type="STRING" id="1051646.IX91_04975"/>
<dbReference type="NCBIfam" id="TIGR03359">
    <property type="entry name" value="VI_chp_6"/>
    <property type="match status" value="1"/>
</dbReference>
<reference evidence="1 2" key="1">
    <citation type="submission" date="2014-08" db="EMBL/GenBank/DDBJ databases">
        <title>First Complete Genome Sequence of the Shellfish Pathogen Vibrio tubiashii.</title>
        <authorList>
            <person name="Richards G.P."/>
            <person name="Needleman D.S."/>
            <person name="Watson M.A."/>
            <person name="Bono J.L."/>
        </authorList>
    </citation>
    <scope>NUCLEOTIDE SEQUENCE [LARGE SCALE GENOMIC DNA]</scope>
    <source>
        <strain evidence="1 2">ATCC 19109</strain>
    </source>
</reference>
<sequence length="582" mass="67094">MSNSKYFQDELTYLREAGSEFAKYHPKLTHFLSEGTFDPDVERLLEGFAFLTGRIREKIDDELPELTQSLMTLLWPHYMRSVPSMCISELKPHTGSVTEKTVVKRGAEMASEQVEGTQCLFRTCYDVDLYPINITGIEQSNSRTSSTIDITLSTEHGLELSRIGLDTLRLHLHGEIHISRTVFLWLFRYLDYVELDVGGGYKHKLGPEFVKPVGFDEDEALLPYSKNSFAGYRLLQELFSLPDKFMFFDVQGLDWLKGVPQRSNVNIKFHFKRALPSEVVLKDKHLRLHCTPAVNLFEKDGDPIRLEHRRNEYKVRPQSTSQDHFEVYSIESVESWSKDERRRKPLIEFETFEHQINQRDKREFYKSKVGERVSGRGLERYISFHTHNGDIADLGSETVLMKLQCSNADLAERLSVGDVTYTTHKSPTYATFENITKPTQSVSPQVNGELQWQLIANMSLNYLSLANIDVLKVLLSTYDFHSRVDRQAHRASIHRLDGIISSEMKPIDRVFRGVSVRGNQFKLVTNSKFFVNEGDMFLMVNVLNEFIRLYSSVNSFTELEVFDEASGEVYNWASLIGQQTIL</sequence>
<dbReference type="EMBL" id="CP009354">
    <property type="protein sequence ID" value="AIW13556.1"/>
    <property type="molecule type" value="Genomic_DNA"/>
</dbReference>
<protein>
    <submittedName>
        <fullName evidence="1">Type VI secretion system protein ImpG</fullName>
    </submittedName>
</protein>
<dbReference type="PATRIC" id="fig|1051646.9.peg.972"/>
<evidence type="ECO:0000313" key="1">
    <source>
        <dbReference type="EMBL" id="AIW13556.1"/>
    </source>
</evidence>
<evidence type="ECO:0000313" key="2">
    <source>
        <dbReference type="Proteomes" id="UP000030071"/>
    </source>
</evidence>
<name>A0A0A0SBY1_9VIBR</name>
<gene>
    <name evidence="1" type="ORF">IX91_04975</name>
</gene>
<dbReference type="AlphaFoldDB" id="A0A0A0SBY1"/>
<dbReference type="PIRSF" id="PIRSF028304">
    <property type="entry name" value="UCP028304"/>
    <property type="match status" value="1"/>
</dbReference>
<dbReference type="InterPro" id="IPR010272">
    <property type="entry name" value="T6SS_TssF"/>
</dbReference>